<dbReference type="SUPFAM" id="SSF89796">
    <property type="entry name" value="CoA-transferase family III (CaiB/BaiF)"/>
    <property type="match status" value="1"/>
</dbReference>
<reference evidence="3" key="1">
    <citation type="submission" date="2015-11" db="EMBL/GenBank/DDBJ databases">
        <authorList>
            <person name="Kumar R."/>
            <person name="Singh D."/>
            <person name="Swarnkar M.K."/>
            <person name="Singh A.K."/>
            <person name="Kumar S."/>
        </authorList>
    </citation>
    <scope>NUCLEOTIDE SEQUENCE [LARGE SCALE GENOMIC DNA]</scope>
    <source>
        <strain evidence="3">ERGS4:06</strain>
    </source>
</reference>
<gene>
    <name evidence="2" type="ORF">AS189_18375</name>
</gene>
<dbReference type="Gene3D" id="3.40.50.10540">
    <property type="entry name" value="Crotonobetainyl-coa:carnitine coa-transferase, domain 1"/>
    <property type="match status" value="1"/>
</dbReference>
<reference evidence="2 3" key="2">
    <citation type="journal article" date="2016" name="J. Biotechnol.">
        <title>Complete genome sequence of Arthrobacter alpinus ERGS4:06, a yellow pigmented bacterium tolerant to cold and radiations isolated from Sikkim Himalaya.</title>
        <authorList>
            <person name="Kumar R."/>
            <person name="Singh D."/>
            <person name="Swarnkar M.K."/>
            <person name="Singh A.K."/>
            <person name="Kumar S."/>
        </authorList>
    </citation>
    <scope>NUCLEOTIDE SEQUENCE [LARGE SCALE GENOMIC DNA]</scope>
    <source>
        <strain evidence="2 3">ERGS4:06</strain>
    </source>
</reference>
<dbReference type="PANTHER" id="PTHR48207:SF3">
    <property type="entry name" value="SUCCINATE--HYDROXYMETHYLGLUTARATE COA-TRANSFERASE"/>
    <property type="match status" value="1"/>
</dbReference>
<evidence type="ECO:0000313" key="2">
    <source>
        <dbReference type="EMBL" id="ALO68099.1"/>
    </source>
</evidence>
<dbReference type="Proteomes" id="UP000059574">
    <property type="component" value="Chromosome"/>
</dbReference>
<keyword evidence="1" id="KW-0808">Transferase</keyword>
<protein>
    <submittedName>
        <fullName evidence="2">Carnitine dehydratase</fullName>
    </submittedName>
</protein>
<dbReference type="PANTHER" id="PTHR48207">
    <property type="entry name" value="SUCCINATE--HYDROXYMETHYLGLUTARATE COA-TRANSFERASE"/>
    <property type="match status" value="1"/>
</dbReference>
<dbReference type="GO" id="GO:0008410">
    <property type="term" value="F:CoA-transferase activity"/>
    <property type="evidence" value="ECO:0007669"/>
    <property type="project" value="TreeGrafter"/>
</dbReference>
<organism evidence="2 3">
    <name type="scientific">Arthrobacter alpinus</name>
    <dbReference type="NCBI Taxonomy" id="656366"/>
    <lineage>
        <taxon>Bacteria</taxon>
        <taxon>Bacillati</taxon>
        <taxon>Actinomycetota</taxon>
        <taxon>Actinomycetes</taxon>
        <taxon>Micrococcales</taxon>
        <taxon>Micrococcaceae</taxon>
        <taxon>Arthrobacter</taxon>
    </lineage>
</organism>
<proteinExistence type="predicted"/>
<dbReference type="InterPro" id="IPR050483">
    <property type="entry name" value="CoA-transferase_III_domain"/>
</dbReference>
<dbReference type="RefSeq" id="WP_062292270.1">
    <property type="nucleotide sequence ID" value="NZ_CP013200.1"/>
</dbReference>
<evidence type="ECO:0000256" key="1">
    <source>
        <dbReference type="ARBA" id="ARBA00022679"/>
    </source>
</evidence>
<dbReference type="InterPro" id="IPR003673">
    <property type="entry name" value="CoA-Trfase_fam_III"/>
</dbReference>
<dbReference type="Pfam" id="PF02515">
    <property type="entry name" value="CoA_transf_3"/>
    <property type="match status" value="1"/>
</dbReference>
<dbReference type="OrthoDB" id="9797653at2"/>
<dbReference type="Gene3D" id="3.30.1540.10">
    <property type="entry name" value="formyl-coa transferase, domain 3"/>
    <property type="match status" value="1"/>
</dbReference>
<sequence>MSKLPLEGLTVISLEQAVAAPFATRQLADLGARVIKVERDTGDFARGYDTKVNGMASYFVWLNRSKESIVLDLKSAAGLAVLQKLVASADVLVQNLAPGAIERLGLGADKALAMNPRLIHASISGYGRGGSYEKKKAYDLLVQCEAGLLSVTGTRDAPAKVGVSIADVSAGMYTYSGILTALLQRATTGRGDVLEISMLESLGEWMSQPYFYAEYGGSPPPRSGAEHASIAPYGPFEASDGTVFLGIQNEREWAKFCESVLCRPDLAVDARFANNSLRTEHRQELHESITAILGQLPVSEVLALLDAAGIANAQLRTMQEFSAHPQLAARNRWRAVDSPVGSLKTLLPPVTSREFEVRMDPVPETGQHTQKILAEFGFSEQYLAVSGGTI</sequence>
<dbReference type="InterPro" id="IPR044855">
    <property type="entry name" value="CoA-Trfase_III_dom3_sf"/>
</dbReference>
<accession>A0A0S2M2U2</accession>
<evidence type="ECO:0000313" key="3">
    <source>
        <dbReference type="Proteomes" id="UP000059574"/>
    </source>
</evidence>
<name>A0A0S2M2U2_9MICC</name>
<dbReference type="EMBL" id="CP013200">
    <property type="protein sequence ID" value="ALO68099.1"/>
    <property type="molecule type" value="Genomic_DNA"/>
</dbReference>
<dbReference type="AlphaFoldDB" id="A0A0S2M2U2"/>
<dbReference type="InterPro" id="IPR023606">
    <property type="entry name" value="CoA-Trfase_III_dom_1_sf"/>
</dbReference>